<evidence type="ECO:0000313" key="7">
    <source>
        <dbReference type="EMBL" id="OAO17002.1"/>
    </source>
</evidence>
<organism evidence="7 8">
    <name type="scientific">Blastocystis sp. subtype 1 (strain ATCC 50177 / NandII)</name>
    <dbReference type="NCBI Taxonomy" id="478820"/>
    <lineage>
        <taxon>Eukaryota</taxon>
        <taxon>Sar</taxon>
        <taxon>Stramenopiles</taxon>
        <taxon>Bigyra</taxon>
        <taxon>Opalozoa</taxon>
        <taxon>Opalinata</taxon>
        <taxon>Blastocystidae</taxon>
        <taxon>Blastocystis</taxon>
    </lineage>
</organism>
<dbReference type="AlphaFoldDB" id="A0A196SLB5"/>
<comment type="caution">
    <text evidence="7">The sequence shown here is derived from an EMBL/GenBank/DDBJ whole genome shotgun (WGS) entry which is preliminary data.</text>
</comment>
<dbReference type="InterPro" id="IPR029123">
    <property type="entry name" value="RBM39_linker"/>
</dbReference>
<keyword evidence="3 4" id="KW-0694">RNA-binding</keyword>
<feature type="region of interest" description="Disordered" evidence="5">
    <location>
        <begin position="1"/>
        <end position="101"/>
    </location>
</feature>
<dbReference type="InterPro" id="IPR035979">
    <property type="entry name" value="RBD_domain_sf"/>
</dbReference>
<evidence type="ECO:0000256" key="5">
    <source>
        <dbReference type="SAM" id="MobiDB-lite"/>
    </source>
</evidence>
<keyword evidence="2" id="KW-0677">Repeat</keyword>
<evidence type="ECO:0000256" key="4">
    <source>
        <dbReference type="PROSITE-ProRule" id="PRU00176"/>
    </source>
</evidence>
<accession>A0A196SLB5</accession>
<feature type="domain" description="RRM" evidence="6">
    <location>
        <begin position="211"/>
        <end position="288"/>
    </location>
</feature>
<evidence type="ECO:0000256" key="3">
    <source>
        <dbReference type="ARBA" id="ARBA00022884"/>
    </source>
</evidence>
<dbReference type="SMART" id="SM00360">
    <property type="entry name" value="RRM"/>
    <property type="match status" value="3"/>
</dbReference>
<sequence>MEFQQGSNPQIPQAPPAPPMAGQPPASERLASDARNPEDVSNSRDARRSHHHDRSDSRDRRSRHYHSRSRDRRSRSHRDHHHSRDRSRRHHHHEENDNEESLTRDFCTVFVSDLQVKVDEKWLRHYFQQAGKVKSIKLIRDKNSGRSKGMGYIEMGSQEDCARALLLNGQKMCTKHKACNCSGFPMKVKRSEAEKNWSAMKEKAPPKILPSTIYVTNLDPQLTRRDILDIFGSVGDVENATLETDSHGVFHGTAYVKFRRPECASRAAVKMDGEEVLGRKMKVTLQQRRDGRNWRLEDEEQNENVALDPQRRTLLMRHLAESKKDADLTRMIHEVNNPGQVATASMGADGKPVIEGNASNCLVLKNMFLAAAETDPNWDITIQEDVKNECQRFGTVLHCFVDKQSDGFVYMMFDDVPTCKRVADEMNGRWYNRRQIQVAFIPMGEYVNRFPDTRRVASIAQAKMANSI</sequence>
<dbReference type="Gene3D" id="3.30.70.330">
    <property type="match status" value="3"/>
</dbReference>
<keyword evidence="1" id="KW-0597">Phosphoprotein</keyword>
<dbReference type="GO" id="GO:0006397">
    <property type="term" value="P:mRNA processing"/>
    <property type="evidence" value="ECO:0007669"/>
    <property type="project" value="InterPro"/>
</dbReference>
<dbReference type="Pfam" id="PF00076">
    <property type="entry name" value="RRM_1"/>
    <property type="match status" value="2"/>
</dbReference>
<name>A0A196SLB5_BLAHN</name>
<dbReference type="CDD" id="cd00590">
    <property type="entry name" value="RRM_SF"/>
    <property type="match status" value="1"/>
</dbReference>
<evidence type="ECO:0000259" key="6">
    <source>
        <dbReference type="PROSITE" id="PS50102"/>
    </source>
</evidence>
<dbReference type="InterPro" id="IPR012677">
    <property type="entry name" value="Nucleotide-bd_a/b_plait_sf"/>
</dbReference>
<dbReference type="InterPro" id="IPR000504">
    <property type="entry name" value="RRM_dom"/>
</dbReference>
<evidence type="ECO:0000313" key="8">
    <source>
        <dbReference type="Proteomes" id="UP000078348"/>
    </source>
</evidence>
<feature type="domain" description="RRM" evidence="6">
    <location>
        <begin position="107"/>
        <end position="193"/>
    </location>
</feature>
<dbReference type="Pfam" id="PF15519">
    <property type="entry name" value="RBM39linker"/>
    <property type="match status" value="1"/>
</dbReference>
<dbReference type="CDD" id="cd12285">
    <property type="entry name" value="RRM3_RBM39_like"/>
    <property type="match status" value="1"/>
</dbReference>
<proteinExistence type="predicted"/>
<dbReference type="InterPro" id="IPR006509">
    <property type="entry name" value="RBM39_SF"/>
</dbReference>
<reference evidence="7 8" key="1">
    <citation type="submission" date="2016-05" db="EMBL/GenBank/DDBJ databases">
        <title>Nuclear genome of Blastocystis sp. subtype 1 NandII.</title>
        <authorList>
            <person name="Gentekaki E."/>
            <person name="Curtis B."/>
            <person name="Stairs C."/>
            <person name="Eme L."/>
            <person name="Herman E."/>
            <person name="Klimes V."/>
            <person name="Arias M.C."/>
            <person name="Elias M."/>
            <person name="Hilliou F."/>
            <person name="Klute M."/>
            <person name="Malik S.-B."/>
            <person name="Pightling A."/>
            <person name="Rachubinski R."/>
            <person name="Salas D."/>
            <person name="Schlacht A."/>
            <person name="Suga H."/>
            <person name="Archibald J."/>
            <person name="Ball S.G."/>
            <person name="Clark G."/>
            <person name="Dacks J."/>
            <person name="Van Der Giezen M."/>
            <person name="Tsaousis A."/>
            <person name="Roger A."/>
        </authorList>
    </citation>
    <scope>NUCLEOTIDE SEQUENCE [LARGE SCALE GENOMIC DNA]</scope>
    <source>
        <strain evidence="8">ATCC 50177 / NandII</strain>
    </source>
</reference>
<evidence type="ECO:0000256" key="1">
    <source>
        <dbReference type="ARBA" id="ARBA00022553"/>
    </source>
</evidence>
<protein>
    <submittedName>
        <fullName evidence="7">RNA-binding protein</fullName>
    </submittedName>
</protein>
<feature type="domain" description="RRM" evidence="6">
    <location>
        <begin position="365"/>
        <end position="443"/>
    </location>
</feature>
<dbReference type="PROSITE" id="PS50102">
    <property type="entry name" value="RRM"/>
    <property type="match status" value="3"/>
</dbReference>
<keyword evidence="8" id="KW-1185">Reference proteome</keyword>
<feature type="compositionally biased region" description="Pro residues" evidence="5">
    <location>
        <begin position="12"/>
        <end position="22"/>
    </location>
</feature>
<evidence type="ECO:0000256" key="2">
    <source>
        <dbReference type="ARBA" id="ARBA00022737"/>
    </source>
</evidence>
<feature type="compositionally biased region" description="Basic residues" evidence="5">
    <location>
        <begin position="60"/>
        <end position="92"/>
    </location>
</feature>
<gene>
    <name evidence="7" type="ORF">AV274_1256</name>
</gene>
<dbReference type="OrthoDB" id="5411533at2759"/>
<dbReference type="EMBL" id="LXWW01000050">
    <property type="protein sequence ID" value="OAO17002.1"/>
    <property type="molecule type" value="Genomic_DNA"/>
</dbReference>
<dbReference type="STRING" id="478820.A0A196SLB5"/>
<dbReference type="GO" id="GO:0003723">
    <property type="term" value="F:RNA binding"/>
    <property type="evidence" value="ECO:0007669"/>
    <property type="project" value="UniProtKB-UniRule"/>
</dbReference>
<dbReference type="SUPFAM" id="SSF54928">
    <property type="entry name" value="RNA-binding domain, RBD"/>
    <property type="match status" value="3"/>
</dbReference>
<dbReference type="Proteomes" id="UP000078348">
    <property type="component" value="Unassembled WGS sequence"/>
</dbReference>
<dbReference type="PANTHER" id="PTHR48036">
    <property type="entry name" value="SPLICING FACTOR (PAD-1), PUTATIVE (AFU_ORTHOLOGUE AFUA_1G15810)-RELATED"/>
    <property type="match status" value="1"/>
</dbReference>
<feature type="compositionally biased region" description="Basic and acidic residues" evidence="5">
    <location>
        <begin position="30"/>
        <end position="46"/>
    </location>
</feature>
<dbReference type="GO" id="GO:0005634">
    <property type="term" value="C:nucleus"/>
    <property type="evidence" value="ECO:0007669"/>
    <property type="project" value="InterPro"/>
</dbReference>